<reference evidence="3" key="1">
    <citation type="submission" date="2021-05" db="EMBL/GenBank/DDBJ databases">
        <authorList>
            <person name="Pietrasiak N."/>
            <person name="Ward R."/>
            <person name="Stajich J.E."/>
            <person name="Kurbessoian T."/>
        </authorList>
    </citation>
    <scope>NUCLEOTIDE SEQUENCE</scope>
    <source>
        <strain evidence="3">GSE-NOS-MK-12-04C</strain>
    </source>
</reference>
<sequence length="1025" mass="107357">MKFTQLAYMTVLWVVAIASSVVAQTTVSPRFEIRYTTEGAGFDSLGSVEGFVPLFQTPGSNVTFFQGRAFVDNDSHMGGNLLLGHRTYNRESDRIVGTYISYDIRDTDKSYFTQLGLGIESLGNWDFRANAYLPLGNTSEQAAPSIYTNPVFSGSNLNLNRSRLYQVSLSGVDAEVGTRLASLGAGDLRGYAGLYYLSGGESREAFGWKTRLEANPTNFLGMSLSLQNDALYDTRAVFSIGLSFPSSGATRTAGKPSNWGRMAGTIDRLPAILVANETRQDTVLATNPATGQPWRFIHVTGVGNSDGTFESPYAYSEIAKATGAARIGDIIYVRSGGSTSIPSFNIPSGVQVLSNIPEQRIDAVELSNIKLPFSGTTGVLPTVGGTVTLASNTTLSGFNINGASGAGVRGTNVSNVTIRDNRIQNSITNPANLTNLGEGIFLTQATGKVNILNNIINQNANTGILINNNAGSTDLTLANNQIADNFNSIRVNLNGTATGTAQITSNQITNSGTGIDVNLSEKAQLTNLTINKNTITAPTGGTLDQGVNVTAFDNAKATVAIADNTIRKATTEGIGLFLNQNSDTKINVAGNTIENVQGDSFSDGIDLQLFDNAKSDVNISGNTINNVTGRGISASSFNDTTSNNLNIVGNKVSNTTFEGIGLDDVGGSATINNNTITNIGNYGLFFTGLGKLNSTIIGNTIDGTVGAGIQGINISNTTIQNNTIKNAITGNPEKLGEGIFLTQATGKLNISNNTINKNANTGILINNNAGSTDLTLANNQIADNFNSIRVNLNGTATGTAQITSNQINNSGTGIDVNLSEKAQLTNLTINKNNINAPTGGTLNQGINVVALDDAKATVTVADNTIRNSISDGIKFSLNQNSVTQINVTGNTIEKVQGSIFSDGIDFEIFDNANAVIKISDNKVSDTTGLGLYIGALGSSQTFTTINSNTFTASSVEIAAYDSARICSAINSNNKTSFTLVPNDATVTYQVVDAATLSTRNNGATITNSGSGSVANVSAATCPRLP</sequence>
<organism evidence="3 4">
    <name type="scientific">Cyanomargarita calcarea GSE-NOS-MK-12-04C</name>
    <dbReference type="NCBI Taxonomy" id="2839659"/>
    <lineage>
        <taxon>Bacteria</taxon>
        <taxon>Bacillati</taxon>
        <taxon>Cyanobacteriota</taxon>
        <taxon>Cyanophyceae</taxon>
        <taxon>Nostocales</taxon>
        <taxon>Cyanomargaritaceae</taxon>
        <taxon>Cyanomargarita</taxon>
    </lineage>
</organism>
<dbReference type="Gene3D" id="2.160.20.10">
    <property type="entry name" value="Single-stranded right-handed beta-helix, Pectin lyase-like"/>
    <property type="match status" value="3"/>
</dbReference>
<evidence type="ECO:0000256" key="1">
    <source>
        <dbReference type="SAM" id="SignalP"/>
    </source>
</evidence>
<dbReference type="Gene3D" id="2.40.160.160">
    <property type="entry name" value="Inverse autotransporter, beta-domain"/>
    <property type="match status" value="1"/>
</dbReference>
<dbReference type="InterPro" id="IPR038177">
    <property type="entry name" value="IAT_beta_sf"/>
</dbReference>
<comment type="caution">
    <text evidence="3">The sequence shown here is derived from an EMBL/GenBank/DDBJ whole genome shotgun (WGS) entry which is preliminary data.</text>
</comment>
<feature type="domain" description="Right handed beta helix" evidence="2">
    <location>
        <begin position="375"/>
        <end position="482"/>
    </location>
</feature>
<dbReference type="EMBL" id="JAHHGZ010000001">
    <property type="protein sequence ID" value="MBW4666148.1"/>
    <property type="molecule type" value="Genomic_DNA"/>
</dbReference>
<protein>
    <submittedName>
        <fullName evidence="3">Right-handed parallel beta-helix repeat-containing protein</fullName>
    </submittedName>
</protein>
<evidence type="ECO:0000313" key="3">
    <source>
        <dbReference type="EMBL" id="MBW4666148.1"/>
    </source>
</evidence>
<feature type="signal peptide" evidence="1">
    <location>
        <begin position="1"/>
        <end position="23"/>
    </location>
</feature>
<dbReference type="InterPro" id="IPR006626">
    <property type="entry name" value="PbH1"/>
</dbReference>
<dbReference type="Pfam" id="PF13229">
    <property type="entry name" value="Beta_helix"/>
    <property type="match status" value="2"/>
</dbReference>
<reference evidence="3" key="2">
    <citation type="journal article" date="2022" name="Microbiol. Resour. Announc.">
        <title>Metagenome Sequencing to Explore Phylogenomics of Terrestrial Cyanobacteria.</title>
        <authorList>
            <person name="Ward R.D."/>
            <person name="Stajich J.E."/>
            <person name="Johansen J.R."/>
            <person name="Huntemann M."/>
            <person name="Clum A."/>
            <person name="Foster B."/>
            <person name="Foster B."/>
            <person name="Roux S."/>
            <person name="Palaniappan K."/>
            <person name="Varghese N."/>
            <person name="Mukherjee S."/>
            <person name="Reddy T.B.K."/>
            <person name="Daum C."/>
            <person name="Copeland A."/>
            <person name="Chen I.A."/>
            <person name="Ivanova N.N."/>
            <person name="Kyrpides N.C."/>
            <person name="Shapiro N."/>
            <person name="Eloe-Fadrosh E.A."/>
            <person name="Pietrasiak N."/>
        </authorList>
    </citation>
    <scope>NUCLEOTIDE SEQUENCE</scope>
    <source>
        <strain evidence="3">GSE-NOS-MK-12-04C</strain>
    </source>
</reference>
<feature type="domain" description="Right handed beta helix" evidence="2">
    <location>
        <begin position="614"/>
        <end position="781"/>
    </location>
</feature>
<dbReference type="InterPro" id="IPR039448">
    <property type="entry name" value="Beta_helix"/>
</dbReference>
<gene>
    <name evidence="3" type="ORF">KME60_01585</name>
</gene>
<keyword evidence="1" id="KW-0732">Signal</keyword>
<evidence type="ECO:0000259" key="2">
    <source>
        <dbReference type="Pfam" id="PF13229"/>
    </source>
</evidence>
<feature type="chain" id="PRO_5037123381" evidence="1">
    <location>
        <begin position="24"/>
        <end position="1025"/>
    </location>
</feature>
<dbReference type="Proteomes" id="UP000729701">
    <property type="component" value="Unassembled WGS sequence"/>
</dbReference>
<dbReference type="SMART" id="SM00710">
    <property type="entry name" value="PbH1"/>
    <property type="match status" value="20"/>
</dbReference>
<dbReference type="SUPFAM" id="SSF51126">
    <property type="entry name" value="Pectin lyase-like"/>
    <property type="match status" value="2"/>
</dbReference>
<dbReference type="AlphaFoldDB" id="A0A951UQ99"/>
<accession>A0A951UQ99</accession>
<name>A0A951UQ99_9CYAN</name>
<proteinExistence type="predicted"/>
<evidence type="ECO:0000313" key="4">
    <source>
        <dbReference type="Proteomes" id="UP000729701"/>
    </source>
</evidence>
<dbReference type="InterPro" id="IPR012334">
    <property type="entry name" value="Pectin_lyas_fold"/>
</dbReference>
<dbReference type="InterPro" id="IPR011050">
    <property type="entry name" value="Pectin_lyase_fold/virulence"/>
</dbReference>